<evidence type="ECO:0000313" key="5">
    <source>
        <dbReference type="Proteomes" id="UP000053201"/>
    </source>
</evidence>
<dbReference type="AlphaFoldDB" id="A0A0L0HDV5"/>
<dbReference type="eggNOG" id="KOG1839">
    <property type="taxonomic scope" value="Eukaryota"/>
</dbReference>
<accession>A0A0L0HDV5</accession>
<keyword evidence="5" id="KW-1185">Reference proteome</keyword>
<dbReference type="VEuPathDB" id="FungiDB:SPPG_05011"/>
<evidence type="ECO:0000256" key="1">
    <source>
        <dbReference type="ARBA" id="ARBA00022490"/>
    </source>
</evidence>
<dbReference type="Proteomes" id="UP000053201">
    <property type="component" value="Unassembled WGS sequence"/>
</dbReference>
<dbReference type="InterPro" id="IPR028275">
    <property type="entry name" value="CLU_N"/>
</dbReference>
<evidence type="ECO:0000259" key="3">
    <source>
        <dbReference type="PROSITE" id="PS51823"/>
    </source>
</evidence>
<proteinExistence type="predicted"/>
<dbReference type="STRING" id="645134.A0A0L0HDV5"/>
<gene>
    <name evidence="4" type="ORF">SPPG_05011</name>
</gene>
<dbReference type="Gene3D" id="1.25.40.10">
    <property type="entry name" value="Tetratricopeptide repeat domain"/>
    <property type="match status" value="1"/>
</dbReference>
<dbReference type="RefSeq" id="XP_016607665.1">
    <property type="nucleotide sequence ID" value="XM_016753251.1"/>
</dbReference>
<dbReference type="GO" id="GO:0003729">
    <property type="term" value="F:mRNA binding"/>
    <property type="evidence" value="ECO:0007669"/>
    <property type="project" value="TreeGrafter"/>
</dbReference>
<feature type="region of interest" description="Disordered" evidence="2">
    <location>
        <begin position="1143"/>
        <end position="1196"/>
    </location>
</feature>
<dbReference type="Pfam" id="PF13236">
    <property type="entry name" value="CLU"/>
    <property type="match status" value="1"/>
</dbReference>
<dbReference type="GO" id="GO:0048312">
    <property type="term" value="P:intracellular distribution of mitochondria"/>
    <property type="evidence" value="ECO:0007669"/>
    <property type="project" value="TreeGrafter"/>
</dbReference>
<dbReference type="PROSITE" id="PS51823">
    <property type="entry name" value="CLU"/>
    <property type="match status" value="1"/>
</dbReference>
<feature type="compositionally biased region" description="Basic and acidic residues" evidence="2">
    <location>
        <begin position="622"/>
        <end position="637"/>
    </location>
</feature>
<feature type="region of interest" description="Disordered" evidence="2">
    <location>
        <begin position="622"/>
        <end position="645"/>
    </location>
</feature>
<dbReference type="SUPFAM" id="SSF48452">
    <property type="entry name" value="TPR-like"/>
    <property type="match status" value="2"/>
</dbReference>
<dbReference type="InterPro" id="IPR023231">
    <property type="entry name" value="GSKIP_dom_sf"/>
</dbReference>
<sequence>MTTETTQPPDASTVEAGVEKDVAEDVNAVVQDQTFNLTIKMPQSLPPLKFVVHAHTSIQEIRQVIFDASEAQGYTCFHLMFDGKKLSDVIELGEVEGFGVESVLELVEGEYTDREVRVHLTRFRETLTNFASFLPSFGVDHAASLLSCVEDKEENGHDDKGKSKNKRNGKDSKRNGDAARNGPGHHAFADYDFERKGATLLSDFIPHGFNNPNRIACLKSLSVSPWNPPPFQQKSRGDLLYLRAETLEGEVLHLTCCASGFYVNASTDGEFHPFPRQRKPCHEHNIHATLSKASPLFGKNFARLQATNARRNPLEYIVTASGATPWAVKSRSHSADPGRSLDAQLTAAEHADAFGARDWNEDFQSTRDLPRSTPQEKVLRDQAMYRTHADFIEAAVRGAVAVLNGSVMSLNPQEPGATQMYLHNNIFFSQGYDQREAFEKLGGPDAAHVAVSKDVDGVRLLSNLEIDGLHTLGTAVIDYMGQRIVGQTVIPGILSRRAVESESLVKYGSVDLGKEIFSDEEFHALSAQVAKALHLAEHEVIDGEGKVHKLFTSVDTKGIVGTDGRRYLLDLYRITPVDIEFIEQVRSDETNPYPHEMALLRPELIDYFYETRLRAFVEERQKEEEAKKSKKGDGDEKQDVEDGDAVLVNKEGAEEGHEEKGEDVIDPPKFELEFNTDVYTLVQLAGEQQDLESQRSLTREASTFLRETMIQRLVVECIYQSVPIDGEALTKRFHQRGVNMRYLGKTVQVAESTAAKVPRCPHEYFTELCKQEMIARAAKHVLRDLLKDTPLYLMGECVSHFLNCLFCGEEGVVPVTEGVHGRITPKTLSYAALTPAALHERIQKEVAKRFRFEGIPRDLILSRRVPLLRSICLKVGLQIEARDYAWDATPIFGPSDIVNHYPVVKHAEPRASFAEEAMEHAQLSLAQEQLPIAIDIYQEAAAVYEQVYGPVHRDTGRAYSALAMAHYQTRQFDLAQLFQRKAVVVSERTQGIDDPDVLQNYMNLAYFEFMGSQDSTRGALTLMRHALNLWEKLGAGSRTLESASTDANIAAMLQQLGHISLSNAFYERARETHELLLGKDHHLTGASYDALVKGYVLASDFRKALGVQKLAWEYLRKRFGDTDERVVSAETVLRNLTERAVSDAKKAKLASHPPRKQQPTPSPPSQDSTSIGSKGSLPIDELLKFIGEGGKKRRGK</sequence>
<keyword evidence="1" id="KW-0963">Cytoplasm</keyword>
<dbReference type="SUPFAM" id="SSF103107">
    <property type="entry name" value="Hypothetical protein c14orf129, hspc210"/>
    <property type="match status" value="1"/>
</dbReference>
<dbReference type="Pfam" id="PF13424">
    <property type="entry name" value="TPR_12"/>
    <property type="match status" value="1"/>
</dbReference>
<feature type="compositionally biased region" description="Basic and acidic residues" evidence="2">
    <location>
        <begin position="154"/>
        <end position="177"/>
    </location>
</feature>
<dbReference type="InterPro" id="IPR011990">
    <property type="entry name" value="TPR-like_helical_dom_sf"/>
</dbReference>
<dbReference type="OrthoDB" id="1414216at2759"/>
<dbReference type="GeneID" id="27688431"/>
<dbReference type="EMBL" id="KQ257457">
    <property type="protein sequence ID" value="KNC99625.1"/>
    <property type="molecule type" value="Genomic_DNA"/>
</dbReference>
<dbReference type="Pfam" id="PF12807">
    <property type="entry name" value="eIF3_p135"/>
    <property type="match status" value="1"/>
</dbReference>
<dbReference type="CDD" id="cd15466">
    <property type="entry name" value="CLU-central"/>
    <property type="match status" value="1"/>
</dbReference>
<dbReference type="OMA" id="HPVWDKD"/>
<organism evidence="4 5">
    <name type="scientific">Spizellomyces punctatus (strain DAOM BR117)</name>
    <dbReference type="NCBI Taxonomy" id="645134"/>
    <lineage>
        <taxon>Eukaryota</taxon>
        <taxon>Fungi</taxon>
        <taxon>Fungi incertae sedis</taxon>
        <taxon>Chytridiomycota</taxon>
        <taxon>Chytridiomycota incertae sedis</taxon>
        <taxon>Chytridiomycetes</taxon>
        <taxon>Spizellomycetales</taxon>
        <taxon>Spizellomycetaceae</taxon>
        <taxon>Spizellomyces</taxon>
    </lineage>
</organism>
<evidence type="ECO:0000313" key="4">
    <source>
        <dbReference type="EMBL" id="KNC99625.1"/>
    </source>
</evidence>
<feature type="domain" description="Clu" evidence="3">
    <location>
        <begin position="331"/>
        <end position="582"/>
    </location>
</feature>
<dbReference type="PANTHER" id="PTHR12601">
    <property type="entry name" value="EUKARYOTIC TRANSLATION INITIATION FACTOR 3 SUBUNIT EIF-3"/>
    <property type="match status" value="1"/>
</dbReference>
<evidence type="ECO:0000256" key="2">
    <source>
        <dbReference type="SAM" id="MobiDB-lite"/>
    </source>
</evidence>
<dbReference type="PANTHER" id="PTHR12601:SF6">
    <property type="entry name" value="CLUSTERED MITOCHONDRIA PROTEIN HOMOLOG"/>
    <property type="match status" value="1"/>
</dbReference>
<feature type="region of interest" description="Disordered" evidence="2">
    <location>
        <begin position="153"/>
        <end position="186"/>
    </location>
</feature>
<dbReference type="InterPro" id="IPR027523">
    <property type="entry name" value="CLU_prot"/>
</dbReference>
<protein>
    <recommendedName>
        <fullName evidence="3">Clu domain-containing protein</fullName>
    </recommendedName>
</protein>
<reference evidence="4 5" key="1">
    <citation type="submission" date="2009-08" db="EMBL/GenBank/DDBJ databases">
        <title>The Genome Sequence of Spizellomyces punctatus strain DAOM BR117.</title>
        <authorList>
            <consortium name="The Broad Institute Genome Sequencing Platform"/>
            <person name="Russ C."/>
            <person name="Cuomo C."/>
            <person name="Shea T."/>
            <person name="Young S.K."/>
            <person name="Zeng Q."/>
            <person name="Koehrsen M."/>
            <person name="Haas B."/>
            <person name="Borodovsky M."/>
            <person name="Guigo R."/>
            <person name="Alvarado L."/>
            <person name="Berlin A."/>
            <person name="Bochicchio J."/>
            <person name="Borenstein D."/>
            <person name="Chapman S."/>
            <person name="Chen Z."/>
            <person name="Engels R."/>
            <person name="Freedman E."/>
            <person name="Gellesch M."/>
            <person name="Goldberg J."/>
            <person name="Griggs A."/>
            <person name="Gujja S."/>
            <person name="Heiman D."/>
            <person name="Hepburn T."/>
            <person name="Howarth C."/>
            <person name="Jen D."/>
            <person name="Larson L."/>
            <person name="Lewis B."/>
            <person name="Mehta T."/>
            <person name="Park D."/>
            <person name="Pearson M."/>
            <person name="Roberts A."/>
            <person name="Saif S."/>
            <person name="Shenoy N."/>
            <person name="Sisk P."/>
            <person name="Stolte C."/>
            <person name="Sykes S."/>
            <person name="Thomson T."/>
            <person name="Walk T."/>
            <person name="White J."/>
            <person name="Yandava C."/>
            <person name="Burger G."/>
            <person name="Gray M.W."/>
            <person name="Holland P.W.H."/>
            <person name="King N."/>
            <person name="Lang F.B.F."/>
            <person name="Roger A.J."/>
            <person name="Ruiz-Trillo I."/>
            <person name="Lander E."/>
            <person name="Nusbaum C."/>
        </authorList>
    </citation>
    <scope>NUCLEOTIDE SEQUENCE [LARGE SCALE GENOMIC DNA]</scope>
    <source>
        <strain evidence="4 5">DAOM BR117</strain>
    </source>
</reference>
<dbReference type="InParanoid" id="A0A0L0HDV5"/>
<dbReference type="GO" id="GO:0005737">
    <property type="term" value="C:cytoplasm"/>
    <property type="evidence" value="ECO:0007669"/>
    <property type="project" value="TreeGrafter"/>
</dbReference>
<dbReference type="FunCoup" id="A0A0L0HDV5">
    <property type="interactions" value="456"/>
</dbReference>
<name>A0A0L0HDV5_SPIPD</name>
<dbReference type="Pfam" id="PF15044">
    <property type="entry name" value="CLU_N"/>
    <property type="match status" value="1"/>
</dbReference>
<dbReference type="Pfam" id="PF13374">
    <property type="entry name" value="TPR_10"/>
    <property type="match status" value="1"/>
</dbReference>
<dbReference type="InterPro" id="IPR033646">
    <property type="entry name" value="CLU-central"/>
</dbReference>
<dbReference type="InterPro" id="IPR025697">
    <property type="entry name" value="CLU_dom"/>
</dbReference>